<comment type="subcellular location">
    <subcellularLocation>
        <location evidence="9">Cytoplasm</location>
    </subcellularLocation>
</comment>
<feature type="binding site" evidence="10">
    <location>
        <position position="131"/>
    </location>
    <ligand>
        <name>L-histidine</name>
        <dbReference type="ChEBI" id="CHEBI:57595"/>
    </ligand>
</feature>
<dbReference type="InterPro" id="IPR004516">
    <property type="entry name" value="HisRS/HisZ"/>
</dbReference>
<feature type="binding site" evidence="10">
    <location>
        <position position="127"/>
    </location>
    <ligand>
        <name>L-histidine</name>
        <dbReference type="ChEBI" id="CHEBI:57595"/>
    </ligand>
</feature>
<dbReference type="OrthoDB" id="9800814at2"/>
<dbReference type="HAMAP" id="MF_00127">
    <property type="entry name" value="His_tRNA_synth"/>
    <property type="match status" value="1"/>
</dbReference>
<dbReference type="InterPro" id="IPR036621">
    <property type="entry name" value="Anticodon-bd_dom_sf"/>
</dbReference>
<dbReference type="HOGENOM" id="CLU_025113_1_1_14"/>
<keyword evidence="13" id="KW-1185">Reference proteome</keyword>
<dbReference type="Gene3D" id="3.30.930.10">
    <property type="entry name" value="Bira Bifunctional Protein, Domain 2"/>
    <property type="match status" value="1"/>
</dbReference>
<keyword evidence="5 9" id="KW-0067">ATP-binding</keyword>
<evidence type="ECO:0000256" key="9">
    <source>
        <dbReference type="HAMAP-Rule" id="MF_00127"/>
    </source>
</evidence>
<dbReference type="InterPro" id="IPR041715">
    <property type="entry name" value="HisRS-like_core"/>
</dbReference>
<name>R4U129_9MOLU</name>
<evidence type="ECO:0000256" key="3">
    <source>
        <dbReference type="ARBA" id="ARBA00022598"/>
    </source>
</evidence>
<evidence type="ECO:0000256" key="7">
    <source>
        <dbReference type="ARBA" id="ARBA00023146"/>
    </source>
</evidence>
<evidence type="ECO:0000256" key="5">
    <source>
        <dbReference type="ARBA" id="ARBA00022840"/>
    </source>
</evidence>
<keyword evidence="6 9" id="KW-0648">Protein biosynthesis</keyword>
<dbReference type="PATRIC" id="fig|1276227.3.peg.441"/>
<dbReference type="InterPro" id="IPR015807">
    <property type="entry name" value="His-tRNA-ligase"/>
</dbReference>
<comment type="catalytic activity">
    <reaction evidence="8 9">
        <text>tRNA(His) + L-histidine + ATP = L-histidyl-tRNA(His) + AMP + diphosphate + H(+)</text>
        <dbReference type="Rhea" id="RHEA:17313"/>
        <dbReference type="Rhea" id="RHEA-COMP:9665"/>
        <dbReference type="Rhea" id="RHEA-COMP:9689"/>
        <dbReference type="ChEBI" id="CHEBI:15378"/>
        <dbReference type="ChEBI" id="CHEBI:30616"/>
        <dbReference type="ChEBI" id="CHEBI:33019"/>
        <dbReference type="ChEBI" id="CHEBI:57595"/>
        <dbReference type="ChEBI" id="CHEBI:78442"/>
        <dbReference type="ChEBI" id="CHEBI:78527"/>
        <dbReference type="ChEBI" id="CHEBI:456215"/>
        <dbReference type="EC" id="6.1.1.21"/>
    </reaction>
</comment>
<dbReference type="GO" id="GO:0006427">
    <property type="term" value="P:histidyl-tRNA aminoacylation"/>
    <property type="evidence" value="ECO:0007669"/>
    <property type="project" value="UniProtKB-UniRule"/>
</dbReference>
<dbReference type="Pfam" id="PF03129">
    <property type="entry name" value="HGTP_anticodon"/>
    <property type="match status" value="1"/>
</dbReference>
<evidence type="ECO:0000256" key="8">
    <source>
        <dbReference type="ARBA" id="ARBA00047639"/>
    </source>
</evidence>
<keyword evidence="7 9" id="KW-0030">Aminoacyl-tRNA synthetase</keyword>
<evidence type="ECO:0000256" key="1">
    <source>
        <dbReference type="ARBA" id="ARBA00008226"/>
    </source>
</evidence>
<feature type="binding site" evidence="10">
    <location>
        <begin position="258"/>
        <end position="259"/>
    </location>
    <ligand>
        <name>L-histidine</name>
        <dbReference type="ChEBI" id="CHEBI:57595"/>
    </ligand>
</feature>
<dbReference type="PIRSF" id="PIRSF001549">
    <property type="entry name" value="His-tRNA_synth"/>
    <property type="match status" value="1"/>
</dbReference>
<feature type="binding site" evidence="10">
    <location>
        <position position="113"/>
    </location>
    <ligand>
        <name>L-histidine</name>
        <dbReference type="ChEBI" id="CHEBI:57595"/>
    </ligand>
</feature>
<evidence type="ECO:0000256" key="6">
    <source>
        <dbReference type="ARBA" id="ARBA00022917"/>
    </source>
</evidence>
<dbReference type="SUPFAM" id="SSF52954">
    <property type="entry name" value="Class II aaRS ABD-related"/>
    <property type="match status" value="1"/>
</dbReference>
<reference evidence="12 13" key="1">
    <citation type="journal article" date="2013" name="Genome Biol. Evol.">
        <title>Complete genomes of two dipteran-associated spiroplasmas provided insights into the origin, dynamics, and impacts of viral invasion in spiroplasma.</title>
        <authorList>
            <person name="Ku C."/>
            <person name="Lo W.S."/>
            <person name="Chen L.L."/>
            <person name="Kuo C.H."/>
        </authorList>
    </citation>
    <scope>NUCLEOTIDE SEQUENCE [LARGE SCALE GENOMIC DNA]</scope>
    <source>
        <strain evidence="12 13">DF-1</strain>
    </source>
</reference>
<gene>
    <name evidence="9 12" type="primary">hisS</name>
    <name evidence="12" type="ORF">SCHRY_v1c04410</name>
</gene>
<dbReference type="EC" id="6.1.1.21" evidence="9"/>
<protein>
    <recommendedName>
        <fullName evidence="9">Histidine--tRNA ligase</fullName>
        <ecNumber evidence="9">6.1.1.21</ecNumber>
    </recommendedName>
    <alternativeName>
        <fullName evidence="9">Histidyl-tRNA synthetase</fullName>
        <shortName evidence="9">HisRS</shortName>
    </alternativeName>
</protein>
<evidence type="ECO:0000313" key="12">
    <source>
        <dbReference type="EMBL" id="AGM25022.1"/>
    </source>
</evidence>
<dbReference type="CDD" id="cd00773">
    <property type="entry name" value="HisRS-like_core"/>
    <property type="match status" value="1"/>
</dbReference>
<keyword evidence="4 9" id="KW-0547">Nucleotide-binding</keyword>
<dbReference type="GO" id="GO:0005737">
    <property type="term" value="C:cytoplasm"/>
    <property type="evidence" value="ECO:0007669"/>
    <property type="project" value="UniProtKB-SubCell"/>
</dbReference>
<sequence length="419" mass="48093">MKLQRPRGTEDIYYENAKELTALELILRNIASQYNFHEIRTPIFEGKDLFIRSIGAETDIVSKEMFELLDKKEREFVLRPEGTVPTVRSIIENKLYGKYELPLKLFYIGSMFRYERPQHGRLRQFNQFGTEVVGVKSYLLDVEVILLGYNLLKLIGLEQVTLKLNCLTDSDNYPKYIAALKEFLSSEKLCDDCLTRIVNNPLRVLDCKIDHDKFILAPKIHDYLSPEEAAYFNNIQNVLSKLAIPFELDHKLVRGLDYYTSLVFEMTTLDEAGKELTLLGGGRYDHLINEFDQQLNYPAVGFAMGLERILLTLAKNGIKLATDDELDVYVIVLSEHARYFASSLLLLLRSNGLCADTDYLNRGVKAQFKSSERLKAKNVIIIGDEELKKNVVKIKNQTSGKEHEVKFEKIINVLMKGKA</sequence>
<keyword evidence="3 9" id="KW-0436">Ligase</keyword>
<accession>R4U129</accession>
<evidence type="ECO:0000259" key="11">
    <source>
        <dbReference type="PROSITE" id="PS50862"/>
    </source>
</evidence>
<organism evidence="12 13">
    <name type="scientific">Spiroplasma chrysopicola DF-1</name>
    <dbReference type="NCBI Taxonomy" id="1276227"/>
    <lineage>
        <taxon>Bacteria</taxon>
        <taxon>Bacillati</taxon>
        <taxon>Mycoplasmatota</taxon>
        <taxon>Mollicutes</taxon>
        <taxon>Entomoplasmatales</taxon>
        <taxon>Spiroplasmataceae</taxon>
        <taxon>Spiroplasma</taxon>
    </lineage>
</organism>
<dbReference type="SUPFAM" id="SSF55681">
    <property type="entry name" value="Class II aaRS and biotin synthetases"/>
    <property type="match status" value="1"/>
</dbReference>
<dbReference type="InterPro" id="IPR004154">
    <property type="entry name" value="Anticodon-bd"/>
</dbReference>
<dbReference type="EMBL" id="CP005077">
    <property type="protein sequence ID" value="AGM25022.1"/>
    <property type="molecule type" value="Genomic_DNA"/>
</dbReference>
<dbReference type="InterPro" id="IPR045864">
    <property type="entry name" value="aa-tRNA-synth_II/BPL/LPL"/>
</dbReference>
<dbReference type="AlphaFoldDB" id="R4U129"/>
<dbReference type="Proteomes" id="UP000013964">
    <property type="component" value="Chromosome"/>
</dbReference>
<dbReference type="GO" id="GO:0004821">
    <property type="term" value="F:histidine-tRNA ligase activity"/>
    <property type="evidence" value="ECO:0007669"/>
    <property type="project" value="UniProtKB-UniRule"/>
</dbReference>
<dbReference type="STRING" id="1276227.SCHRY_v1c04410"/>
<feature type="binding site" evidence="10">
    <location>
        <position position="254"/>
    </location>
    <ligand>
        <name>L-histidine</name>
        <dbReference type="ChEBI" id="CHEBI:57595"/>
    </ligand>
</feature>
<dbReference type="NCBIfam" id="TIGR00442">
    <property type="entry name" value="hisS"/>
    <property type="match status" value="1"/>
</dbReference>
<evidence type="ECO:0000256" key="10">
    <source>
        <dbReference type="PIRSR" id="PIRSR001549-1"/>
    </source>
</evidence>
<evidence type="ECO:0000256" key="2">
    <source>
        <dbReference type="ARBA" id="ARBA00022490"/>
    </source>
</evidence>
<proteinExistence type="inferred from homology"/>
<dbReference type="eggNOG" id="COG0124">
    <property type="taxonomic scope" value="Bacteria"/>
</dbReference>
<dbReference type="InterPro" id="IPR033656">
    <property type="entry name" value="HisRS_anticodon"/>
</dbReference>
<dbReference type="GO" id="GO:0005524">
    <property type="term" value="F:ATP binding"/>
    <property type="evidence" value="ECO:0007669"/>
    <property type="project" value="UniProtKB-UniRule"/>
</dbReference>
<evidence type="ECO:0000256" key="4">
    <source>
        <dbReference type="ARBA" id="ARBA00022741"/>
    </source>
</evidence>
<dbReference type="Pfam" id="PF13393">
    <property type="entry name" value="tRNA-synt_His"/>
    <property type="match status" value="2"/>
</dbReference>
<feature type="domain" description="Aminoacyl-transfer RNA synthetases class-II family profile" evidence="11">
    <location>
        <begin position="21"/>
        <end position="313"/>
    </location>
</feature>
<evidence type="ECO:0000313" key="13">
    <source>
        <dbReference type="Proteomes" id="UP000013964"/>
    </source>
</evidence>
<dbReference type="PANTHER" id="PTHR43707:SF1">
    <property type="entry name" value="HISTIDINE--TRNA LIGASE, MITOCHONDRIAL-RELATED"/>
    <property type="match status" value="1"/>
</dbReference>
<comment type="subunit">
    <text evidence="9">Homodimer.</text>
</comment>
<feature type="binding site" evidence="10">
    <location>
        <begin position="81"/>
        <end position="83"/>
    </location>
    <ligand>
        <name>L-histidine</name>
        <dbReference type="ChEBI" id="CHEBI:57595"/>
    </ligand>
</feature>
<dbReference type="InterPro" id="IPR006195">
    <property type="entry name" value="aa-tRNA-synth_II"/>
</dbReference>
<dbReference type="Gene3D" id="3.40.50.800">
    <property type="entry name" value="Anticodon-binding domain"/>
    <property type="match status" value="1"/>
</dbReference>
<dbReference type="PROSITE" id="PS50862">
    <property type="entry name" value="AA_TRNA_LIGASE_II"/>
    <property type="match status" value="1"/>
</dbReference>
<dbReference type="RefSeq" id="WP_016338847.1">
    <property type="nucleotide sequence ID" value="NC_021280.1"/>
</dbReference>
<comment type="similarity">
    <text evidence="1 9">Belongs to the class-II aminoacyl-tRNA synthetase family.</text>
</comment>
<keyword evidence="2 9" id="KW-0963">Cytoplasm</keyword>
<dbReference type="PANTHER" id="PTHR43707">
    <property type="entry name" value="HISTIDYL-TRNA SYNTHETASE"/>
    <property type="match status" value="1"/>
</dbReference>
<dbReference type="CDD" id="cd00859">
    <property type="entry name" value="HisRS_anticodon"/>
    <property type="match status" value="1"/>
</dbReference>
<dbReference type="KEGG" id="scr:SCHRY_v1c04410"/>